<dbReference type="GO" id="GO:0005774">
    <property type="term" value="C:vacuolar membrane"/>
    <property type="evidence" value="ECO:0007669"/>
    <property type="project" value="UniProtKB-SubCell"/>
</dbReference>
<evidence type="ECO:0000256" key="9">
    <source>
        <dbReference type="ARBA" id="ARBA00022989"/>
    </source>
</evidence>
<evidence type="ECO:0000256" key="14">
    <source>
        <dbReference type="SAM" id="Phobius"/>
    </source>
</evidence>
<dbReference type="CDD" id="cd18595">
    <property type="entry name" value="ABC_6TM_MRP1_2_3_6_D1_like"/>
    <property type="match status" value="1"/>
</dbReference>
<dbReference type="PANTHER" id="PTHR24223:SF443">
    <property type="entry name" value="MULTIDRUG-RESISTANCE LIKE PROTEIN 1, ISOFORM I"/>
    <property type="match status" value="1"/>
</dbReference>
<evidence type="ECO:0000259" key="16">
    <source>
        <dbReference type="PROSITE" id="PS50929"/>
    </source>
</evidence>
<evidence type="ECO:0000256" key="3">
    <source>
        <dbReference type="ARBA" id="ARBA00022448"/>
    </source>
</evidence>
<dbReference type="Pfam" id="PF00664">
    <property type="entry name" value="ABC_membrane"/>
    <property type="match status" value="2"/>
</dbReference>
<evidence type="ECO:0000256" key="10">
    <source>
        <dbReference type="ARBA" id="ARBA00023136"/>
    </source>
</evidence>
<evidence type="ECO:0000256" key="11">
    <source>
        <dbReference type="ARBA" id="ARBA00024220"/>
    </source>
</evidence>
<evidence type="ECO:0000259" key="15">
    <source>
        <dbReference type="PROSITE" id="PS50893"/>
    </source>
</evidence>
<evidence type="ECO:0000256" key="8">
    <source>
        <dbReference type="ARBA" id="ARBA00022840"/>
    </source>
</evidence>
<protein>
    <recommendedName>
        <fullName evidence="11">ABC-type glutathione-S-conjugate transporter</fullName>
        <ecNumber evidence="11">7.6.2.3</ecNumber>
    </recommendedName>
</protein>
<dbReference type="InterPro" id="IPR036640">
    <property type="entry name" value="ABC1_TM_sf"/>
</dbReference>
<proteinExistence type="inferred from homology"/>
<comment type="caution">
    <text evidence="17">The sequence shown here is derived from an EMBL/GenBank/DDBJ whole genome shotgun (WGS) entry which is preliminary data.</text>
</comment>
<dbReference type="SUPFAM" id="SSF90123">
    <property type="entry name" value="ABC transporter transmembrane region"/>
    <property type="match status" value="2"/>
</dbReference>
<dbReference type="GO" id="GO:0000323">
    <property type="term" value="C:lytic vacuole"/>
    <property type="evidence" value="ECO:0007669"/>
    <property type="project" value="UniProtKB-ARBA"/>
</dbReference>
<dbReference type="SUPFAM" id="SSF52540">
    <property type="entry name" value="P-loop containing nucleoside triphosphate hydrolases"/>
    <property type="match status" value="2"/>
</dbReference>
<dbReference type="Proteomes" id="UP001249851">
    <property type="component" value="Unassembled WGS sequence"/>
</dbReference>
<keyword evidence="3" id="KW-0813">Transport</keyword>
<feature type="transmembrane region" description="Helical" evidence="14">
    <location>
        <begin position="237"/>
        <end position="256"/>
    </location>
</feature>
<comment type="subcellular location">
    <subcellularLocation>
        <location evidence="1">Vacuole membrane</location>
        <topology evidence="1">Multi-pass membrane protein</topology>
    </subcellularLocation>
</comment>
<feature type="transmembrane region" description="Helical" evidence="14">
    <location>
        <begin position="1033"/>
        <end position="1051"/>
    </location>
</feature>
<name>A0AAD9QSM6_ACRCE</name>
<dbReference type="PANTHER" id="PTHR24223">
    <property type="entry name" value="ATP-BINDING CASSETTE SUB-FAMILY C"/>
    <property type="match status" value="1"/>
</dbReference>
<evidence type="ECO:0000256" key="5">
    <source>
        <dbReference type="ARBA" id="ARBA00022692"/>
    </source>
</evidence>
<feature type="transmembrane region" description="Helical" evidence="14">
    <location>
        <begin position="420"/>
        <end position="444"/>
    </location>
</feature>
<dbReference type="Gene3D" id="2.30.30.40">
    <property type="entry name" value="SH3 Domains"/>
    <property type="match status" value="1"/>
</dbReference>
<dbReference type="FunFam" id="3.40.50.300:FF:000293">
    <property type="entry name" value="ATP binding cassette subfamily C member 1"/>
    <property type="match status" value="1"/>
</dbReference>
<evidence type="ECO:0000256" key="13">
    <source>
        <dbReference type="SAM" id="MobiDB-lite"/>
    </source>
</evidence>
<feature type="transmembrane region" description="Helical" evidence="14">
    <location>
        <begin position="1063"/>
        <end position="1082"/>
    </location>
</feature>
<keyword evidence="4" id="KW-0926">Vacuole</keyword>
<evidence type="ECO:0000256" key="6">
    <source>
        <dbReference type="ARBA" id="ARBA00022737"/>
    </source>
</evidence>
<dbReference type="SMART" id="SM00382">
    <property type="entry name" value="AAA"/>
    <property type="match status" value="1"/>
</dbReference>
<reference evidence="17" key="1">
    <citation type="journal article" date="2023" name="G3 (Bethesda)">
        <title>Whole genome assembly and annotation of the endangered Caribbean coral Acropora cervicornis.</title>
        <authorList>
            <person name="Selwyn J.D."/>
            <person name="Vollmer S.V."/>
        </authorList>
    </citation>
    <scope>NUCLEOTIDE SEQUENCE</scope>
    <source>
        <strain evidence="17">K2</strain>
    </source>
</reference>
<dbReference type="EC" id="7.6.2.3" evidence="11"/>
<dbReference type="PROSITE" id="PS00211">
    <property type="entry name" value="ABC_TRANSPORTER_1"/>
    <property type="match status" value="1"/>
</dbReference>
<dbReference type="CDD" id="cd03250">
    <property type="entry name" value="ABCC_MRP_domain1"/>
    <property type="match status" value="1"/>
</dbReference>
<dbReference type="InterPro" id="IPR003439">
    <property type="entry name" value="ABC_transporter-like_ATP-bd"/>
</dbReference>
<dbReference type="FunFam" id="1.20.1560.10:FF:000001">
    <property type="entry name" value="ATP-binding cassette subfamily C member 1"/>
    <property type="match status" value="1"/>
</dbReference>
<feature type="transmembrane region" description="Helical" evidence="14">
    <location>
        <begin position="340"/>
        <end position="359"/>
    </location>
</feature>
<dbReference type="GO" id="GO:0016887">
    <property type="term" value="F:ATP hydrolysis activity"/>
    <property type="evidence" value="ECO:0007669"/>
    <property type="project" value="InterPro"/>
</dbReference>
<evidence type="ECO:0000313" key="17">
    <source>
        <dbReference type="EMBL" id="KAK2566619.1"/>
    </source>
</evidence>
<comment type="similarity">
    <text evidence="2">Belongs to the ABC transporter superfamily. ABCC family. Conjugate transporter (TC 3.A.1.208) subfamily.</text>
</comment>
<evidence type="ECO:0000313" key="18">
    <source>
        <dbReference type="Proteomes" id="UP001249851"/>
    </source>
</evidence>
<dbReference type="Gene3D" id="1.20.1560.10">
    <property type="entry name" value="ABC transporter type 1, transmembrane domain"/>
    <property type="match status" value="2"/>
</dbReference>
<keyword evidence="18" id="KW-1185">Reference proteome</keyword>
<dbReference type="PROSITE" id="PS50893">
    <property type="entry name" value="ABC_TRANSPORTER_2"/>
    <property type="match status" value="1"/>
</dbReference>
<feature type="transmembrane region" description="Helical" evidence="14">
    <location>
        <begin position="313"/>
        <end position="334"/>
    </location>
</feature>
<feature type="region of interest" description="Disordered" evidence="13">
    <location>
        <begin position="19"/>
        <end position="38"/>
    </location>
</feature>
<dbReference type="PROSITE" id="PS50929">
    <property type="entry name" value="ABC_TM1F"/>
    <property type="match status" value="2"/>
</dbReference>
<evidence type="ECO:0000256" key="1">
    <source>
        <dbReference type="ARBA" id="ARBA00004128"/>
    </source>
</evidence>
<reference evidence="17" key="2">
    <citation type="journal article" date="2023" name="Science">
        <title>Genomic signatures of disease resistance in endangered staghorn corals.</title>
        <authorList>
            <person name="Vollmer S.V."/>
            <person name="Selwyn J.D."/>
            <person name="Despard B.A."/>
            <person name="Roesel C.L."/>
        </authorList>
    </citation>
    <scope>NUCLEOTIDE SEQUENCE</scope>
    <source>
        <strain evidence="17">K2</strain>
    </source>
</reference>
<feature type="domain" description="ABC transmembrane type-1" evidence="16">
    <location>
        <begin position="201"/>
        <end position="482"/>
    </location>
</feature>
<evidence type="ECO:0000256" key="7">
    <source>
        <dbReference type="ARBA" id="ARBA00022741"/>
    </source>
</evidence>
<keyword evidence="6" id="KW-0677">Repeat</keyword>
<dbReference type="InterPro" id="IPR050173">
    <property type="entry name" value="ABC_transporter_C-like"/>
</dbReference>
<keyword evidence="7" id="KW-0547">Nucleotide-binding</keyword>
<accession>A0AAD9QSM6</accession>
<dbReference type="InterPro" id="IPR027417">
    <property type="entry name" value="P-loop_NTPase"/>
</dbReference>
<feature type="domain" description="ABC transporter" evidence="15">
    <location>
        <begin position="488"/>
        <end position="712"/>
    </location>
</feature>
<feature type="compositionally biased region" description="Basic and acidic residues" evidence="13">
    <location>
        <begin position="19"/>
        <end position="28"/>
    </location>
</feature>
<feature type="transmembrane region" description="Helical" evidence="14">
    <location>
        <begin position="191"/>
        <end position="217"/>
    </location>
</feature>
<feature type="transmembrane region" description="Helical" evidence="14">
    <location>
        <begin position="808"/>
        <end position="832"/>
    </location>
</feature>
<dbReference type="InterPro" id="IPR011527">
    <property type="entry name" value="ABC1_TM_dom"/>
</dbReference>
<keyword evidence="8" id="KW-0067">ATP-binding</keyword>
<dbReference type="InterPro" id="IPR003593">
    <property type="entry name" value="AAA+_ATPase"/>
</dbReference>
<evidence type="ECO:0000256" key="4">
    <source>
        <dbReference type="ARBA" id="ARBA00022554"/>
    </source>
</evidence>
<evidence type="ECO:0000256" key="12">
    <source>
        <dbReference type="ARBA" id="ARBA00047523"/>
    </source>
</evidence>
<sequence>MAENENNLVVIAVNEHKRDVDDNKKTEEAVSTAPDASSQLTVGKGDKFDVLGGDVDWWLYVKRFGGEEKGYIPSSYELNESTELTAGLVNDSVHQLKKTQGKGLIYTGYKRALTDADLWALGKANKAVTIVPPFIQKWREAENALRGASKSQTTEPADIETAELKGDDADEEVKFSSKDEKKKKKPSLPRIMFSLFRFHFLLAIIFKFNADCIMFVQPQLLRLLIDYTEGKNNPGKWTGYVFSVSMLFVALLQSVAQQQYFHVMVTLGLKVRTAVVGMVYSKALLLNNSARKESTAGEIVNLMSVDAQRLMDLMTFLNALWSSPFQIIVSLYFLYNTMGVSILAGVGVMLLMVPTNILVSRIARKLQVKQMGAKDLRLKMMNEILNGIKVLKLYAWETSFMKTVSDLRNKELEHLKNASYLNASFAFTFTCAPFLVSLATFAIYVMTGNELTASKAFVAISLFNILRFPMVLFPSIIVSVIQAQVSLQRLTDFLSLDEIDSNNFKHNININIPSGSLVAVVGQVGCGKSTLLSALLGETEKLQGNVYVKGSIAYVPQQAWIQNATLKDNVLFGKPFTSKRYAKTIHACALQTDLDILPGGDMTEIGEKGINLSGGQKQRVSLARAVYFDADTYLLDDPLSAVDSHVGKHIFDKVIGPKGKLRKKTRVLVTHGISFLPQVDQIIVLQDGRISEVGSYEELVKNQGAFAEFLSTYATDQQTKLGDTETDAEEGNLSPGFSMEKLEAHSEVLFTRKRADSLSLYTIDTAELEGLLTRPDEEVVDRMIDEETSKSGRVKFAVFWDYAKSLTLILSALILLFVISGEAATVASGIWLAIWSSSPVSSDSDRDRYLGVYGGLGLSQAVFLLFGSISMAIGSRIASRQLHHKMLVNIMHSPMSFFETTPQGRIMNRFSKDISGIDDVVPQTLMVFLRTFFNVIGAMFTITYATPIFLVVILPLLALYVLVQRLYVSSSRQLKRIESVSRSPIYSNFLETINGTTTIRAFGQQQRFIHDNYFIVDENQVAYYPSMSSNRWLAIRLEFVGNLVIFFAALFSAVNRDSLQSGLVGLSVTYALQITSTLNWMVRMSSELEANIVAVERVKEYSETPTEAEWIIPDKRPPDDWPDRGSIVIEEFDLKYREGLPLVLKQINCGRAGGRIVIDGIDISKIGLQDLRSRLTIIPQDPVLFSGTLRVNLDPFNDHSDDELWKILELSHLKNFVSGLEQGLLYPRQLVCLARALLRKSKVLVLDEATAAVDLETDEVIQQTIRREIMVLDKGFMVEFDTPKALINKKGIFYSMAADAGLA</sequence>
<feature type="domain" description="ABC transmembrane type-1" evidence="16">
    <location>
        <begin position="812"/>
        <end position="1090"/>
    </location>
</feature>
<dbReference type="EMBL" id="JARQWQ010000016">
    <property type="protein sequence ID" value="KAK2566619.1"/>
    <property type="molecule type" value="Genomic_DNA"/>
</dbReference>
<dbReference type="FunFam" id="1.20.1560.10:FF:000020">
    <property type="entry name" value="ABC metal ion transporter"/>
    <property type="match status" value="1"/>
</dbReference>
<feature type="transmembrane region" description="Helical" evidence="14">
    <location>
        <begin position="456"/>
        <end position="481"/>
    </location>
</feature>
<keyword evidence="5 14" id="KW-0812">Transmembrane</keyword>
<dbReference type="Gene3D" id="3.40.50.300">
    <property type="entry name" value="P-loop containing nucleotide triphosphate hydrolases"/>
    <property type="match status" value="2"/>
</dbReference>
<evidence type="ECO:0000256" key="2">
    <source>
        <dbReference type="ARBA" id="ARBA00009726"/>
    </source>
</evidence>
<organism evidence="17 18">
    <name type="scientific">Acropora cervicornis</name>
    <name type="common">Staghorn coral</name>
    <dbReference type="NCBI Taxonomy" id="6130"/>
    <lineage>
        <taxon>Eukaryota</taxon>
        <taxon>Metazoa</taxon>
        <taxon>Cnidaria</taxon>
        <taxon>Anthozoa</taxon>
        <taxon>Hexacorallia</taxon>
        <taxon>Scleractinia</taxon>
        <taxon>Astrocoeniina</taxon>
        <taxon>Acroporidae</taxon>
        <taxon>Acropora</taxon>
    </lineage>
</organism>
<dbReference type="InterPro" id="IPR017871">
    <property type="entry name" value="ABC_transporter-like_CS"/>
</dbReference>
<feature type="transmembrane region" description="Helical" evidence="14">
    <location>
        <begin position="852"/>
        <end position="873"/>
    </location>
</feature>
<keyword evidence="10 14" id="KW-0472">Membrane</keyword>
<comment type="catalytic activity">
    <reaction evidence="12">
        <text>leukotriene C4(in) + ATP + H2O = leukotriene C4(out) + ADP + phosphate + H(+)</text>
        <dbReference type="Rhea" id="RHEA:38963"/>
        <dbReference type="ChEBI" id="CHEBI:15377"/>
        <dbReference type="ChEBI" id="CHEBI:15378"/>
        <dbReference type="ChEBI" id="CHEBI:30616"/>
        <dbReference type="ChEBI" id="CHEBI:43474"/>
        <dbReference type="ChEBI" id="CHEBI:57973"/>
        <dbReference type="ChEBI" id="CHEBI:456216"/>
    </reaction>
    <physiologicalReaction direction="left-to-right" evidence="12">
        <dbReference type="Rhea" id="RHEA:38964"/>
    </physiologicalReaction>
</comment>
<dbReference type="GO" id="GO:0005524">
    <property type="term" value="F:ATP binding"/>
    <property type="evidence" value="ECO:0007669"/>
    <property type="project" value="UniProtKB-KW"/>
</dbReference>
<dbReference type="CDD" id="cd18603">
    <property type="entry name" value="ABC_6TM_MRP1_2_3_6_D2_like"/>
    <property type="match status" value="1"/>
</dbReference>
<dbReference type="Pfam" id="PF00005">
    <property type="entry name" value="ABC_tran"/>
    <property type="match status" value="2"/>
</dbReference>
<dbReference type="GO" id="GO:0015431">
    <property type="term" value="F:ABC-type glutathione S-conjugate transporter activity"/>
    <property type="evidence" value="ECO:0007669"/>
    <property type="project" value="UniProtKB-EC"/>
</dbReference>
<keyword evidence="9 14" id="KW-1133">Transmembrane helix</keyword>
<gene>
    <name evidence="17" type="ORF">P5673_009261</name>
</gene>